<evidence type="ECO:0000256" key="4">
    <source>
        <dbReference type="ARBA" id="ARBA00022519"/>
    </source>
</evidence>
<evidence type="ECO:0000313" key="10">
    <source>
        <dbReference type="EMBL" id="SFN95450.1"/>
    </source>
</evidence>
<comment type="subcellular location">
    <subcellularLocation>
        <location evidence="1">Cell inner membrane</location>
        <topology evidence="1">Multi-pass membrane protein</topology>
    </subcellularLocation>
</comment>
<dbReference type="PANTHER" id="PTHR30574">
    <property type="entry name" value="INNER MEMBRANE PROTEIN YEDE"/>
    <property type="match status" value="1"/>
</dbReference>
<dbReference type="AlphaFoldDB" id="A0A1I5D8C4"/>
<organism evidence="10 11">
    <name type="scientific">Salegentibacter flavus</name>
    <dbReference type="NCBI Taxonomy" id="287099"/>
    <lineage>
        <taxon>Bacteria</taxon>
        <taxon>Pseudomonadati</taxon>
        <taxon>Bacteroidota</taxon>
        <taxon>Flavobacteriia</taxon>
        <taxon>Flavobacteriales</taxon>
        <taxon>Flavobacteriaceae</taxon>
        <taxon>Salegentibacter</taxon>
    </lineage>
</organism>
<dbReference type="Pfam" id="PF04143">
    <property type="entry name" value="Sulf_transp"/>
    <property type="match status" value="1"/>
</dbReference>
<feature type="transmembrane region" description="Helical" evidence="9">
    <location>
        <begin position="163"/>
        <end position="184"/>
    </location>
</feature>
<dbReference type="GO" id="GO:0005886">
    <property type="term" value="C:plasma membrane"/>
    <property type="evidence" value="ECO:0007669"/>
    <property type="project" value="UniProtKB-SubCell"/>
</dbReference>
<name>A0A1I5D8C4_9FLAO</name>
<keyword evidence="3" id="KW-1003">Cell membrane</keyword>
<evidence type="ECO:0000313" key="11">
    <source>
        <dbReference type="Proteomes" id="UP000199153"/>
    </source>
</evidence>
<evidence type="ECO:0000256" key="2">
    <source>
        <dbReference type="ARBA" id="ARBA00022448"/>
    </source>
</evidence>
<keyword evidence="11" id="KW-1185">Reference proteome</keyword>
<dbReference type="EMBL" id="FOVL01000031">
    <property type="protein sequence ID" value="SFN95450.1"/>
    <property type="molecule type" value="Genomic_DNA"/>
</dbReference>
<evidence type="ECO:0000256" key="1">
    <source>
        <dbReference type="ARBA" id="ARBA00004429"/>
    </source>
</evidence>
<comment type="similarity">
    <text evidence="8">Belongs to the TsuA/YedE (TC 9.B.102) family.</text>
</comment>
<evidence type="ECO:0000256" key="3">
    <source>
        <dbReference type="ARBA" id="ARBA00022475"/>
    </source>
</evidence>
<protein>
    <submittedName>
        <fullName evidence="10">Uncharacterized protein</fullName>
    </submittedName>
</protein>
<dbReference type="InterPro" id="IPR007272">
    <property type="entry name" value="Sulf_transp_TsuA/YedE"/>
</dbReference>
<evidence type="ECO:0000256" key="7">
    <source>
        <dbReference type="ARBA" id="ARBA00023136"/>
    </source>
</evidence>
<dbReference type="RefSeq" id="WP_093411478.1">
    <property type="nucleotide sequence ID" value="NZ_FOVL01000031.1"/>
</dbReference>
<gene>
    <name evidence="10" type="ORF">SAMN05660413_03218</name>
</gene>
<keyword evidence="4" id="KW-0997">Cell inner membrane</keyword>
<dbReference type="OrthoDB" id="9814020at2"/>
<evidence type="ECO:0000256" key="5">
    <source>
        <dbReference type="ARBA" id="ARBA00022692"/>
    </source>
</evidence>
<dbReference type="Proteomes" id="UP000199153">
    <property type="component" value="Unassembled WGS sequence"/>
</dbReference>
<accession>A0A1I5D8C4</accession>
<evidence type="ECO:0000256" key="8">
    <source>
        <dbReference type="ARBA" id="ARBA00035655"/>
    </source>
</evidence>
<feature type="transmembrane region" description="Helical" evidence="9">
    <location>
        <begin position="62"/>
        <end position="81"/>
    </location>
</feature>
<evidence type="ECO:0000256" key="6">
    <source>
        <dbReference type="ARBA" id="ARBA00022989"/>
    </source>
</evidence>
<keyword evidence="6 9" id="KW-1133">Transmembrane helix</keyword>
<feature type="transmembrane region" description="Helical" evidence="9">
    <location>
        <begin position="12"/>
        <end position="28"/>
    </location>
</feature>
<keyword evidence="2" id="KW-0813">Transport</keyword>
<dbReference type="STRING" id="287099.SAMN05660413_03218"/>
<feature type="transmembrane region" description="Helical" evidence="9">
    <location>
        <begin position="119"/>
        <end position="142"/>
    </location>
</feature>
<keyword evidence="7 9" id="KW-0472">Membrane</keyword>
<reference evidence="10 11" key="1">
    <citation type="submission" date="2016-10" db="EMBL/GenBank/DDBJ databases">
        <authorList>
            <person name="de Groot N.N."/>
        </authorList>
    </citation>
    <scope>NUCLEOTIDE SEQUENCE [LARGE SCALE GENOMIC DNA]</scope>
    <source>
        <strain evidence="10 11">DSM 17794</strain>
    </source>
</reference>
<evidence type="ECO:0000256" key="9">
    <source>
        <dbReference type="SAM" id="Phobius"/>
    </source>
</evidence>
<proteinExistence type="inferred from homology"/>
<sequence length="185" mass="19967">MEWIFEPWPWYVAGPLIALIMFILIFVGRDFGMSSNLRTMCSMCGAGKNIEFFKFDWKSQRWNLMVVLGAIIGGFIGANVLTEDPSVAINPDTIAILEGLGFDSAGEAYLPTELYSWEAIGGIKALVILLIGGILIGFGARYGGGCTSGHAISGLSNLQLPSLIAVIGFFVGGLIMIHLLFPLIF</sequence>
<keyword evidence="5 9" id="KW-0812">Transmembrane</keyword>
<dbReference type="PANTHER" id="PTHR30574:SF1">
    <property type="entry name" value="SULPHUR TRANSPORT DOMAIN-CONTAINING PROTEIN"/>
    <property type="match status" value="1"/>
</dbReference>